<dbReference type="GO" id="GO:0000373">
    <property type="term" value="P:Group II intron splicing"/>
    <property type="evidence" value="ECO:0007669"/>
    <property type="project" value="TreeGrafter"/>
</dbReference>
<keyword evidence="2" id="KW-0540">Nuclease</keyword>
<dbReference type="GO" id="GO:0048564">
    <property type="term" value="P:photosystem I assembly"/>
    <property type="evidence" value="ECO:0007669"/>
    <property type="project" value="TreeGrafter"/>
</dbReference>
<dbReference type="GO" id="GO:0045292">
    <property type="term" value="P:mRNA cis splicing, via spliceosome"/>
    <property type="evidence" value="ECO:0007669"/>
    <property type="project" value="TreeGrafter"/>
</dbReference>
<evidence type="ECO:0000313" key="3">
    <source>
        <dbReference type="Proteomes" id="UP000034521"/>
    </source>
</evidence>
<feature type="domain" description="Homing endonuclease LAGLIDADG" evidence="1">
    <location>
        <begin position="16"/>
        <end position="181"/>
    </location>
</feature>
<dbReference type="SUPFAM" id="SSF55608">
    <property type="entry name" value="Homing endonucleases"/>
    <property type="match status" value="1"/>
</dbReference>
<keyword evidence="2" id="KW-0378">Hydrolase</keyword>
<dbReference type="Pfam" id="PF03161">
    <property type="entry name" value="LAGLIDADG_2"/>
    <property type="match status" value="1"/>
</dbReference>
<keyword evidence="2" id="KW-0255">Endonuclease</keyword>
<organism evidence="2 3">
    <name type="scientific">Candidatus Gottesmanbacteria bacterium GW2011_GWA1_44_24b</name>
    <dbReference type="NCBI Taxonomy" id="1618437"/>
    <lineage>
        <taxon>Bacteria</taxon>
        <taxon>Candidatus Gottesmaniibacteriota</taxon>
    </lineage>
</organism>
<proteinExistence type="predicted"/>
<dbReference type="Proteomes" id="UP000034521">
    <property type="component" value="Unassembled WGS sequence"/>
</dbReference>
<dbReference type="GO" id="GO:0004519">
    <property type="term" value="F:endonuclease activity"/>
    <property type="evidence" value="ECO:0007669"/>
    <property type="project" value="UniProtKB-KW"/>
</dbReference>
<dbReference type="InterPro" id="IPR027434">
    <property type="entry name" value="Homing_endonucl"/>
</dbReference>
<dbReference type="EMBL" id="LCIQ01000072">
    <property type="protein sequence ID" value="KKT57036.1"/>
    <property type="molecule type" value="Genomic_DNA"/>
</dbReference>
<name>A0A0G1ICD2_9BACT</name>
<gene>
    <name evidence="2" type="ORF">UW52_C0072G0002</name>
</gene>
<sequence>MGNTVGSRGVLTQRQKEILIGTVLGDAYLEKNGRYTRVRIDHYDKHKTYIFWLAQEFLPFSLKPRHIVETDKRNGKQYSRWYFSTKSLPIFDEFRELFYRNGKKIISPLLVKILSPLSLAIWYMDDGFRRQDSKGFYLCTSSFTEEEQKALQEILQARFSLTTRIHHQHELGRIFIPSAYADRFNEIIKPFILPEFQYKLL</sequence>
<accession>A0A0G1ICD2</accession>
<dbReference type="PANTHER" id="PTHR47539:SF1">
    <property type="entry name" value="PENTATRICOPEPTIDE REPEAT-CONTAINING PROTEIN OTP51, CHLOROPLASTIC"/>
    <property type="match status" value="1"/>
</dbReference>
<dbReference type="InterPro" id="IPR004860">
    <property type="entry name" value="LAGLIDADG_dom"/>
</dbReference>
<evidence type="ECO:0000313" key="2">
    <source>
        <dbReference type="EMBL" id="KKT57036.1"/>
    </source>
</evidence>
<evidence type="ECO:0000259" key="1">
    <source>
        <dbReference type="Pfam" id="PF03161"/>
    </source>
</evidence>
<comment type="caution">
    <text evidence="2">The sequence shown here is derived from an EMBL/GenBank/DDBJ whole genome shotgun (WGS) entry which is preliminary data.</text>
</comment>
<dbReference type="PANTHER" id="PTHR47539">
    <property type="entry name" value="PENTATRICOPEPTIDE REPEAT-CONTAINING PROTEIN OTP51, CHLOROPLASTIC"/>
    <property type="match status" value="1"/>
</dbReference>
<dbReference type="InterPro" id="IPR052500">
    <property type="entry name" value="Chloro/Mito_RNA_Process"/>
</dbReference>
<dbReference type="Gene3D" id="3.10.28.10">
    <property type="entry name" value="Homing endonucleases"/>
    <property type="match status" value="2"/>
</dbReference>
<reference evidence="2 3" key="1">
    <citation type="journal article" date="2015" name="Nature">
        <title>rRNA introns, odd ribosomes, and small enigmatic genomes across a large radiation of phyla.</title>
        <authorList>
            <person name="Brown C.T."/>
            <person name="Hug L.A."/>
            <person name="Thomas B.C."/>
            <person name="Sharon I."/>
            <person name="Castelle C.J."/>
            <person name="Singh A."/>
            <person name="Wilkins M.J."/>
            <person name="Williams K.H."/>
            <person name="Banfield J.F."/>
        </authorList>
    </citation>
    <scope>NUCLEOTIDE SEQUENCE [LARGE SCALE GENOMIC DNA]</scope>
</reference>
<protein>
    <submittedName>
        <fullName evidence="2">LAGLIDADG homing endonuclease</fullName>
    </submittedName>
</protein>
<dbReference type="AlphaFoldDB" id="A0A0G1ICD2"/>